<dbReference type="KEGG" id="pfer:IRI77_11915"/>
<evidence type="ECO:0000256" key="2">
    <source>
        <dbReference type="ARBA" id="ARBA00022475"/>
    </source>
</evidence>
<proteinExistence type="predicted"/>
<dbReference type="Proteomes" id="UP000593892">
    <property type="component" value="Chromosome"/>
</dbReference>
<keyword evidence="4 6" id="KW-1133">Transmembrane helix</keyword>
<feature type="transmembrane region" description="Helical" evidence="6">
    <location>
        <begin position="258"/>
        <end position="282"/>
    </location>
</feature>
<organism evidence="9 10">
    <name type="scientific">Paludibaculum fermentans</name>
    <dbReference type="NCBI Taxonomy" id="1473598"/>
    <lineage>
        <taxon>Bacteria</taxon>
        <taxon>Pseudomonadati</taxon>
        <taxon>Acidobacteriota</taxon>
        <taxon>Terriglobia</taxon>
        <taxon>Bryobacterales</taxon>
        <taxon>Bryobacteraceae</taxon>
        <taxon>Paludibaculum</taxon>
    </lineage>
</organism>
<dbReference type="Pfam" id="PF12704">
    <property type="entry name" value="MacB_PCD"/>
    <property type="match status" value="2"/>
</dbReference>
<keyword evidence="5 6" id="KW-0472">Membrane</keyword>
<evidence type="ECO:0000256" key="1">
    <source>
        <dbReference type="ARBA" id="ARBA00004651"/>
    </source>
</evidence>
<gene>
    <name evidence="9" type="ORF">IRI77_11915</name>
</gene>
<evidence type="ECO:0000256" key="4">
    <source>
        <dbReference type="ARBA" id="ARBA00022989"/>
    </source>
</evidence>
<dbReference type="AlphaFoldDB" id="A0A7S7NVK3"/>
<dbReference type="EMBL" id="CP063849">
    <property type="protein sequence ID" value="QOY90618.1"/>
    <property type="molecule type" value="Genomic_DNA"/>
</dbReference>
<feature type="transmembrane region" description="Helical" evidence="6">
    <location>
        <begin position="669"/>
        <end position="695"/>
    </location>
</feature>
<feature type="transmembrane region" description="Helical" evidence="6">
    <location>
        <begin position="406"/>
        <end position="426"/>
    </location>
</feature>
<evidence type="ECO:0000259" key="7">
    <source>
        <dbReference type="Pfam" id="PF02687"/>
    </source>
</evidence>
<feature type="domain" description="MacB-like periplasmic core" evidence="8">
    <location>
        <begin position="442"/>
        <end position="636"/>
    </location>
</feature>
<keyword evidence="2" id="KW-1003">Cell membrane</keyword>
<feature type="domain" description="ABC3 transporter permease C-terminal" evidence="7">
    <location>
        <begin position="673"/>
        <end position="786"/>
    </location>
</feature>
<dbReference type="InterPro" id="IPR003838">
    <property type="entry name" value="ABC3_permease_C"/>
</dbReference>
<feature type="transmembrane region" description="Helical" evidence="6">
    <location>
        <begin position="707"/>
        <end position="736"/>
    </location>
</feature>
<dbReference type="InterPro" id="IPR017800">
    <property type="entry name" value="ADOP"/>
</dbReference>
<keyword evidence="10" id="KW-1185">Reference proteome</keyword>
<dbReference type="RefSeq" id="WP_194452278.1">
    <property type="nucleotide sequence ID" value="NZ_CP063849.1"/>
</dbReference>
<sequence length="793" mass="84003">MLSTDLKQAIRWLRKSPGFTLVAVATLGAGIGLNTAIFSVVHGVLLAPLSFPDEQRIVSISTRSLETGRETPRMTGGDLEDVRKQAGSFEALSRYYGGEMGVQVNGRAEFTGVSFVEDGFYRVFGTAPVAGHAPAEGQVAVSESFALRNFGRAGDALGRTVSVEGKSYEIAAVMPFTYQFPRKSNLWLTMPSRPENLNRTAYNYRVAAKLKPDVSVDQARADLSAIGARLAASYPENRKKTFTTAPMRDQLVGPVRTMLLVLMGAVALVLLIACANVANLLLARATTRVREMAVRAALGAGRGRIIRQLLTESLVLGLLGGLAGCALAYLGTDTMLRLAPENLPRLNEVRVDTTTLVFATLISMVSAVLFSLAPAWQASRVDLNEALKRSGGRGVGNRGSHRLRGALASAEIALAFVLALGAGLLMKSFLGLTSADLGFRPDGVLVMYAHVPANEEAEYKRATGTFEKILRDVSVLPGVKSASAAMGMPAGQYGSNGSYAVEGKHVFAPGAKLPEAGFRLASPGYFSTLGIPLLRGRDFSERDQYSAPLVAIISQALARETFPNEDPLGKRMKCGLDRDEWMTVVGVVGDIRSDSPAAKLAPEIYMAFQQHPYFANELQVAIRTSIAPASLTEAVRSTVARTNPGIAMKFTTLSDMVSESISAPRFRTFLVGIFAALALLLAMAGIHGVMSYAVAQRTPELGLRMALGAPVSSVAGLVLGKALMLAGAGIAVGLALSLASGKVMQSLLVGVKPADAFTYAAAVVGVILAVLTATAVPVWRATRIDPVVALRDE</sequence>
<evidence type="ECO:0000256" key="5">
    <source>
        <dbReference type="ARBA" id="ARBA00023136"/>
    </source>
</evidence>
<dbReference type="Pfam" id="PF02687">
    <property type="entry name" value="FtsX"/>
    <property type="match status" value="2"/>
</dbReference>
<feature type="domain" description="MacB-like periplasmic core" evidence="8">
    <location>
        <begin position="20"/>
        <end position="225"/>
    </location>
</feature>
<protein>
    <submittedName>
        <fullName evidence="9">ABC transporter permease</fullName>
    </submittedName>
</protein>
<dbReference type="InterPro" id="IPR025857">
    <property type="entry name" value="MacB_PCD"/>
</dbReference>
<comment type="subcellular location">
    <subcellularLocation>
        <location evidence="1">Cell membrane</location>
        <topology evidence="1">Multi-pass membrane protein</topology>
    </subcellularLocation>
</comment>
<feature type="transmembrane region" description="Helical" evidence="6">
    <location>
        <begin position="21"/>
        <end position="47"/>
    </location>
</feature>
<dbReference type="PANTHER" id="PTHR30572">
    <property type="entry name" value="MEMBRANE COMPONENT OF TRANSPORTER-RELATED"/>
    <property type="match status" value="1"/>
</dbReference>
<feature type="transmembrane region" description="Helical" evidence="6">
    <location>
        <begin position="309"/>
        <end position="331"/>
    </location>
</feature>
<dbReference type="InterPro" id="IPR050250">
    <property type="entry name" value="Macrolide_Exporter_MacB"/>
</dbReference>
<evidence type="ECO:0000313" key="10">
    <source>
        <dbReference type="Proteomes" id="UP000593892"/>
    </source>
</evidence>
<dbReference type="NCBIfam" id="TIGR03434">
    <property type="entry name" value="ADOP"/>
    <property type="match status" value="1"/>
</dbReference>
<evidence type="ECO:0000259" key="8">
    <source>
        <dbReference type="Pfam" id="PF12704"/>
    </source>
</evidence>
<dbReference type="GO" id="GO:0022857">
    <property type="term" value="F:transmembrane transporter activity"/>
    <property type="evidence" value="ECO:0007669"/>
    <property type="project" value="TreeGrafter"/>
</dbReference>
<evidence type="ECO:0000313" key="9">
    <source>
        <dbReference type="EMBL" id="QOY90618.1"/>
    </source>
</evidence>
<accession>A0A7S7NVK3</accession>
<dbReference type="PANTHER" id="PTHR30572:SF18">
    <property type="entry name" value="ABC-TYPE MACROLIDE FAMILY EXPORT SYSTEM PERMEASE COMPONENT 2"/>
    <property type="match status" value="1"/>
</dbReference>
<feature type="transmembrane region" description="Helical" evidence="6">
    <location>
        <begin position="756"/>
        <end position="779"/>
    </location>
</feature>
<reference evidence="9 10" key="1">
    <citation type="submission" date="2020-10" db="EMBL/GenBank/DDBJ databases">
        <title>Complete genome sequence of Paludibaculum fermentans P105T, a facultatively anaerobic acidobacterium capable of dissimilatory Fe(III) reduction.</title>
        <authorList>
            <person name="Dedysh S.N."/>
            <person name="Beletsky A.V."/>
            <person name="Kulichevskaya I.S."/>
            <person name="Mardanov A.V."/>
            <person name="Ravin N.V."/>
        </authorList>
    </citation>
    <scope>NUCLEOTIDE SEQUENCE [LARGE SCALE GENOMIC DNA]</scope>
    <source>
        <strain evidence="9 10">P105</strain>
    </source>
</reference>
<feature type="domain" description="ABC3 transporter permease C-terminal" evidence="7">
    <location>
        <begin position="265"/>
        <end position="381"/>
    </location>
</feature>
<evidence type="ECO:0000256" key="3">
    <source>
        <dbReference type="ARBA" id="ARBA00022692"/>
    </source>
</evidence>
<name>A0A7S7NVK3_PALFE</name>
<evidence type="ECO:0000256" key="6">
    <source>
        <dbReference type="SAM" id="Phobius"/>
    </source>
</evidence>
<feature type="transmembrane region" description="Helical" evidence="6">
    <location>
        <begin position="351"/>
        <end position="373"/>
    </location>
</feature>
<dbReference type="GO" id="GO:0005886">
    <property type="term" value="C:plasma membrane"/>
    <property type="evidence" value="ECO:0007669"/>
    <property type="project" value="UniProtKB-SubCell"/>
</dbReference>
<keyword evidence="3 6" id="KW-0812">Transmembrane</keyword>